<proteinExistence type="predicted"/>
<dbReference type="InterPro" id="IPR055769">
    <property type="entry name" value="DUF7345"/>
</dbReference>
<evidence type="ECO:0000256" key="2">
    <source>
        <dbReference type="SAM" id="Phobius"/>
    </source>
</evidence>
<accession>A0A1N7E2V1</accession>
<feature type="compositionally biased region" description="Acidic residues" evidence="1">
    <location>
        <begin position="198"/>
        <end position="211"/>
    </location>
</feature>
<keyword evidence="2" id="KW-1133">Transmembrane helix</keyword>
<evidence type="ECO:0000313" key="4">
    <source>
        <dbReference type="EMBL" id="SIR82371.1"/>
    </source>
</evidence>
<dbReference type="STRING" id="308853.SAMN05421752_103157"/>
<reference evidence="5" key="1">
    <citation type="submission" date="2017-01" db="EMBL/GenBank/DDBJ databases">
        <authorList>
            <person name="Varghese N."/>
            <person name="Submissions S."/>
        </authorList>
    </citation>
    <scope>NUCLEOTIDE SEQUENCE [LARGE SCALE GENOMIC DNA]</scope>
    <source>
        <strain evidence="5">type strain: HArc-</strain>
    </source>
</reference>
<keyword evidence="2" id="KW-0472">Membrane</keyword>
<protein>
    <recommendedName>
        <fullName evidence="3">DUF7345 domain-containing protein</fullName>
    </recommendedName>
</protein>
<name>A0A1N7E2V1_9EURY</name>
<dbReference type="Pfam" id="PF24036">
    <property type="entry name" value="DUF7345"/>
    <property type="match status" value="1"/>
</dbReference>
<dbReference type="Proteomes" id="UP000185936">
    <property type="component" value="Unassembled WGS sequence"/>
</dbReference>
<keyword evidence="2" id="KW-0812">Transmembrane</keyword>
<dbReference type="RefSeq" id="WP_076608279.1">
    <property type="nucleotide sequence ID" value="NZ_FTNR01000003.1"/>
</dbReference>
<dbReference type="AlphaFoldDB" id="A0A1N7E2V1"/>
<feature type="domain" description="DUF7345" evidence="3">
    <location>
        <begin position="42"/>
        <end position="161"/>
    </location>
</feature>
<gene>
    <name evidence="4" type="ORF">SAMN05421752_103157</name>
</gene>
<keyword evidence="5" id="KW-1185">Reference proteome</keyword>
<feature type="region of interest" description="Disordered" evidence="1">
    <location>
        <begin position="189"/>
        <end position="211"/>
    </location>
</feature>
<feature type="transmembrane region" description="Helical" evidence="2">
    <location>
        <begin position="220"/>
        <end position="237"/>
    </location>
</feature>
<evidence type="ECO:0000256" key="1">
    <source>
        <dbReference type="SAM" id="MobiDB-lite"/>
    </source>
</evidence>
<evidence type="ECO:0000259" key="3">
    <source>
        <dbReference type="Pfam" id="PF24036"/>
    </source>
</evidence>
<sequence>MIRRRTHSLVLVTAVLLLAAGVVPPVAAADDAVADDRSAFVVELESNGDATVSLALTYDLDDGTDEEAFEQLRANSTDVVDRFDERLSRIANRTASETDREMTVSDVNAAVTTTDGVGVIRLSASWSNLAAVDGDRLVVSEPFASEFQTDRPFVLATPDGYVVSETAIPTDGDGTSTAEWDTGTDLSGFSATVSPSDEAADVDTAETDADTASEALPTPLVPTLTAVLVSLFGYGIWQRL</sequence>
<dbReference type="OrthoDB" id="240095at2157"/>
<dbReference type="EMBL" id="FTNR01000003">
    <property type="protein sequence ID" value="SIR82371.1"/>
    <property type="molecule type" value="Genomic_DNA"/>
</dbReference>
<evidence type="ECO:0000313" key="5">
    <source>
        <dbReference type="Proteomes" id="UP000185936"/>
    </source>
</evidence>
<organism evidence="4 5">
    <name type="scientific">Natronorubrum thiooxidans</name>
    <dbReference type="NCBI Taxonomy" id="308853"/>
    <lineage>
        <taxon>Archaea</taxon>
        <taxon>Methanobacteriati</taxon>
        <taxon>Methanobacteriota</taxon>
        <taxon>Stenosarchaea group</taxon>
        <taxon>Halobacteria</taxon>
        <taxon>Halobacteriales</taxon>
        <taxon>Natrialbaceae</taxon>
        <taxon>Natronorubrum</taxon>
    </lineage>
</organism>